<reference evidence="2 3" key="1">
    <citation type="journal article" date="2016" name="Nat. Commun.">
        <title>Thousands of microbial genomes shed light on interconnected biogeochemical processes in an aquifer system.</title>
        <authorList>
            <person name="Anantharaman K."/>
            <person name="Brown C.T."/>
            <person name="Hug L.A."/>
            <person name="Sharon I."/>
            <person name="Castelle C.J."/>
            <person name="Probst A.J."/>
            <person name="Thomas B.C."/>
            <person name="Singh A."/>
            <person name="Wilkins M.J."/>
            <person name="Karaoz U."/>
            <person name="Brodie E.L."/>
            <person name="Williams K.H."/>
            <person name="Hubbard S.S."/>
            <person name="Banfield J.F."/>
        </authorList>
    </citation>
    <scope>NUCLEOTIDE SEQUENCE [LARGE SCALE GENOMIC DNA]</scope>
</reference>
<dbReference type="AlphaFoldDB" id="A0A1G2CLT7"/>
<protein>
    <recommendedName>
        <fullName evidence="1">NYN domain-containing protein</fullName>
    </recommendedName>
</protein>
<sequence>MTKETTNEPDKKKRVNLAYIDATNLDKALRRDLKWKLDYRRFRIWLTEKYKVERAYIFIGLIPKYKNLYTHLQDCGFILAFKDVIYQDGKPKGNCDSDLLMQASSDFYEGDLNKAIIVASDGDYAPLIRVLQNRNRLEAILSPSMPAKCSILLKRTGASIAYLCDQRSMLEYKEDKTGT</sequence>
<evidence type="ECO:0000313" key="3">
    <source>
        <dbReference type="Proteomes" id="UP000178348"/>
    </source>
</evidence>
<proteinExistence type="predicted"/>
<feature type="domain" description="NYN" evidence="1">
    <location>
        <begin position="19"/>
        <end position="142"/>
    </location>
</feature>
<dbReference type="InterPro" id="IPR047140">
    <property type="entry name" value="LabA"/>
</dbReference>
<gene>
    <name evidence="2" type="ORF">A2946_01395</name>
</gene>
<dbReference type="PANTHER" id="PTHR35458">
    <property type="entry name" value="SLR0755 PROTEIN"/>
    <property type="match status" value="1"/>
</dbReference>
<dbReference type="InterPro" id="IPR021139">
    <property type="entry name" value="NYN"/>
</dbReference>
<dbReference type="Proteomes" id="UP000178348">
    <property type="component" value="Unassembled WGS sequence"/>
</dbReference>
<accession>A0A1G2CLT7</accession>
<dbReference type="Pfam" id="PF01936">
    <property type="entry name" value="NYN"/>
    <property type="match status" value="1"/>
</dbReference>
<evidence type="ECO:0000313" key="2">
    <source>
        <dbReference type="EMBL" id="OGZ01700.1"/>
    </source>
</evidence>
<dbReference type="Gene3D" id="3.40.50.1010">
    <property type="entry name" value="5'-nuclease"/>
    <property type="match status" value="1"/>
</dbReference>
<dbReference type="PANTHER" id="PTHR35458:SF2">
    <property type="entry name" value="SLR0755 PROTEIN"/>
    <property type="match status" value="1"/>
</dbReference>
<comment type="caution">
    <text evidence="2">The sequence shown here is derived from an EMBL/GenBank/DDBJ whole genome shotgun (WGS) entry which is preliminary data.</text>
</comment>
<dbReference type="GO" id="GO:0004540">
    <property type="term" value="F:RNA nuclease activity"/>
    <property type="evidence" value="ECO:0007669"/>
    <property type="project" value="InterPro"/>
</dbReference>
<organism evidence="2 3">
    <name type="scientific">Candidatus Liptonbacteria bacterium RIFCSPLOWO2_01_FULL_53_13</name>
    <dbReference type="NCBI Taxonomy" id="1798651"/>
    <lineage>
        <taxon>Bacteria</taxon>
        <taxon>Candidatus Liptoniibacteriota</taxon>
    </lineage>
</organism>
<evidence type="ECO:0000259" key="1">
    <source>
        <dbReference type="Pfam" id="PF01936"/>
    </source>
</evidence>
<name>A0A1G2CLT7_9BACT</name>
<dbReference type="EMBL" id="MHLB01000033">
    <property type="protein sequence ID" value="OGZ01700.1"/>
    <property type="molecule type" value="Genomic_DNA"/>
</dbReference>